<dbReference type="Pfam" id="PF12555">
    <property type="entry name" value="SteA-like_C"/>
    <property type="match status" value="1"/>
</dbReference>
<evidence type="ECO:0000256" key="3">
    <source>
        <dbReference type="ARBA" id="ARBA00022777"/>
    </source>
</evidence>
<keyword evidence="2" id="KW-0547">Nucleotide-binding</keyword>
<evidence type="ECO:0000256" key="4">
    <source>
        <dbReference type="ARBA" id="ARBA00022840"/>
    </source>
</evidence>
<organism evidence="7 8">
    <name type="scientific">Acetoanaerobium pronyense</name>
    <dbReference type="NCBI Taxonomy" id="1482736"/>
    <lineage>
        <taxon>Bacteria</taxon>
        <taxon>Bacillati</taxon>
        <taxon>Bacillota</taxon>
        <taxon>Clostridia</taxon>
        <taxon>Peptostreptococcales</taxon>
        <taxon>Filifactoraceae</taxon>
        <taxon>Acetoanaerobium</taxon>
    </lineage>
</organism>
<dbReference type="SUPFAM" id="SSF63999">
    <property type="entry name" value="Thiamin pyrophosphokinase, catalytic domain"/>
    <property type="match status" value="1"/>
</dbReference>
<keyword evidence="4" id="KW-0067">ATP-binding</keyword>
<dbReference type="RefSeq" id="WP_209660660.1">
    <property type="nucleotide sequence ID" value="NZ_JAGGLI010000013.1"/>
</dbReference>
<sequence length="373" mass="41698">MLIRGPVAIDKRTKDLAKRIKPGEIAIIDHIDIDEVAANSLVAAKIKAVINMSKSISGKYPNSGPQILNDNGITIIEIQEKNFLDKIKETELIEIDFDGKIYKEDKLIAEGIVLEKKIIESQMMMAHENLSQELDKFIDNTIEYAKKEKGMILGDFKIPNLKTEFENRHVLIVVRGKNYKEDLLTIKSYIDEVKPIMIGVDGGGDALLEFGLTPDIIVGDMDSVSDLCLKKAKEIVVHAYQDGKAPGLERINSLGLESIIMPSPGTSEDIAMLIAYENKAELIVAVGTHSNLIDFLEKGRKGMGSTFLVRLKIGYKLIDAKGVSLLYKGSLKIKHIWWLIVSAFFPIGILIYLSQPMQHLLRVLEIRIKMMLN</sequence>
<dbReference type="NCBIfam" id="NF040608">
    <property type="entry name" value="division_SteA"/>
    <property type="match status" value="1"/>
</dbReference>
<proteinExistence type="predicted"/>
<reference evidence="7 8" key="1">
    <citation type="submission" date="2021-03" db="EMBL/GenBank/DDBJ databases">
        <title>Genomic Encyclopedia of Type Strains, Phase IV (KMG-IV): sequencing the most valuable type-strain genomes for metagenomic binning, comparative biology and taxonomic classification.</title>
        <authorList>
            <person name="Goeker M."/>
        </authorList>
    </citation>
    <scope>NUCLEOTIDE SEQUENCE [LARGE SCALE GENOMIC DNA]</scope>
    <source>
        <strain evidence="7 8">DSM 27512</strain>
    </source>
</reference>
<keyword evidence="5" id="KW-0812">Transmembrane</keyword>
<protein>
    <submittedName>
        <fullName evidence="7">Membrane-anchored protein</fullName>
    </submittedName>
</protein>
<feature type="domain" description="SteA-like C-terminal" evidence="6">
    <location>
        <begin position="321"/>
        <end position="371"/>
    </location>
</feature>
<dbReference type="Gene3D" id="3.40.50.10240">
    <property type="entry name" value="Thiamin pyrophosphokinase, catalytic domain"/>
    <property type="match status" value="1"/>
</dbReference>
<dbReference type="InterPro" id="IPR047795">
    <property type="entry name" value="Put_SteA-like"/>
</dbReference>
<gene>
    <name evidence="7" type="ORF">J2Z35_001394</name>
</gene>
<evidence type="ECO:0000313" key="7">
    <source>
        <dbReference type="EMBL" id="MBP2027597.1"/>
    </source>
</evidence>
<evidence type="ECO:0000259" key="6">
    <source>
        <dbReference type="Pfam" id="PF12555"/>
    </source>
</evidence>
<evidence type="ECO:0000256" key="5">
    <source>
        <dbReference type="SAM" id="Phobius"/>
    </source>
</evidence>
<dbReference type="InterPro" id="IPR036759">
    <property type="entry name" value="TPK_catalytic_sf"/>
</dbReference>
<comment type="caution">
    <text evidence="7">The sequence shown here is derived from an EMBL/GenBank/DDBJ whole genome shotgun (WGS) entry which is preliminary data.</text>
</comment>
<evidence type="ECO:0000313" key="8">
    <source>
        <dbReference type="Proteomes" id="UP001314903"/>
    </source>
</evidence>
<keyword evidence="1" id="KW-0808">Transferase</keyword>
<dbReference type="InterPro" id="IPR022215">
    <property type="entry name" value="SteA-like_C"/>
</dbReference>
<keyword evidence="3" id="KW-0418">Kinase</keyword>
<keyword evidence="5" id="KW-0472">Membrane</keyword>
<name>A0ABS4KIH8_9FIRM</name>
<accession>A0ABS4KIH8</accession>
<evidence type="ECO:0000256" key="2">
    <source>
        <dbReference type="ARBA" id="ARBA00022741"/>
    </source>
</evidence>
<evidence type="ECO:0000256" key="1">
    <source>
        <dbReference type="ARBA" id="ARBA00022679"/>
    </source>
</evidence>
<keyword evidence="5" id="KW-1133">Transmembrane helix</keyword>
<keyword evidence="8" id="KW-1185">Reference proteome</keyword>
<dbReference type="EMBL" id="JAGGLI010000013">
    <property type="protein sequence ID" value="MBP2027597.1"/>
    <property type="molecule type" value="Genomic_DNA"/>
</dbReference>
<feature type="transmembrane region" description="Helical" evidence="5">
    <location>
        <begin position="335"/>
        <end position="353"/>
    </location>
</feature>
<dbReference type="Proteomes" id="UP001314903">
    <property type="component" value="Unassembled WGS sequence"/>
</dbReference>